<evidence type="ECO:0000259" key="6">
    <source>
        <dbReference type="Pfam" id="PF13505"/>
    </source>
</evidence>
<keyword evidence="8" id="KW-1185">Reference proteome</keyword>
<protein>
    <recommendedName>
        <fullName evidence="6">Outer membrane protein beta-barrel domain-containing protein</fullName>
    </recommendedName>
</protein>
<dbReference type="RefSeq" id="WP_093968488.1">
    <property type="nucleotide sequence ID" value="NZ_FXYE01000002.1"/>
</dbReference>
<comment type="subcellular location">
    <subcellularLocation>
        <location evidence="1">Membrane</location>
    </subcellularLocation>
</comment>
<dbReference type="InterPro" id="IPR027385">
    <property type="entry name" value="Beta-barrel_OMP"/>
</dbReference>
<dbReference type="InterPro" id="IPR011250">
    <property type="entry name" value="OMP/PagP_B-barrel"/>
</dbReference>
<dbReference type="AlphaFoldDB" id="A0A238KFR2"/>
<evidence type="ECO:0000256" key="4">
    <source>
        <dbReference type="ARBA" id="ARBA00038306"/>
    </source>
</evidence>
<organism evidence="7 8">
    <name type="scientific">Actibacterium lipolyticum</name>
    <dbReference type="NCBI Taxonomy" id="1524263"/>
    <lineage>
        <taxon>Bacteria</taxon>
        <taxon>Pseudomonadati</taxon>
        <taxon>Pseudomonadota</taxon>
        <taxon>Alphaproteobacteria</taxon>
        <taxon>Rhodobacterales</taxon>
        <taxon>Roseobacteraceae</taxon>
        <taxon>Actibacterium</taxon>
    </lineage>
</organism>
<sequence>MKKTFSIAALAIAAAAPSFAGNADLAPADPVVAAPAPYVAPGRDWTGGSVGAHLGYGSIDTSVNGVDGDGFLGGVHAGYDYDFGNFIVGGELEYDAADIDLNGVPGSVDSIARLKLRAGADLGNTFLYGTGGAAYAETEIAGTNVSDNGYFLGVGVEQMVRENISVGGEVLYHQFDDFDGSGDDIDATTVAARVSFKF</sequence>
<dbReference type="PANTHER" id="PTHR34001:SF3">
    <property type="entry name" value="BLL7405 PROTEIN"/>
    <property type="match status" value="1"/>
</dbReference>
<keyword evidence="3" id="KW-0472">Membrane</keyword>
<proteinExistence type="inferred from homology"/>
<dbReference type="InterPro" id="IPR051692">
    <property type="entry name" value="OMP-like"/>
</dbReference>
<evidence type="ECO:0000256" key="5">
    <source>
        <dbReference type="SAM" id="SignalP"/>
    </source>
</evidence>
<evidence type="ECO:0000256" key="2">
    <source>
        <dbReference type="ARBA" id="ARBA00022729"/>
    </source>
</evidence>
<evidence type="ECO:0000256" key="3">
    <source>
        <dbReference type="ARBA" id="ARBA00023136"/>
    </source>
</evidence>
<dbReference type="Proteomes" id="UP000202922">
    <property type="component" value="Unassembled WGS sequence"/>
</dbReference>
<gene>
    <name evidence="7" type="ORF">COL8621_01808</name>
</gene>
<evidence type="ECO:0000313" key="8">
    <source>
        <dbReference type="Proteomes" id="UP000202922"/>
    </source>
</evidence>
<feature type="chain" id="PRO_5012376017" description="Outer membrane protein beta-barrel domain-containing protein" evidence="5">
    <location>
        <begin position="21"/>
        <end position="198"/>
    </location>
</feature>
<dbReference type="OrthoDB" id="268975at2"/>
<evidence type="ECO:0000256" key="1">
    <source>
        <dbReference type="ARBA" id="ARBA00004370"/>
    </source>
</evidence>
<reference evidence="8" key="1">
    <citation type="submission" date="2017-05" db="EMBL/GenBank/DDBJ databases">
        <authorList>
            <person name="Rodrigo-Torres L."/>
            <person name="Arahal R. D."/>
            <person name="Lucena T."/>
        </authorList>
    </citation>
    <scope>NUCLEOTIDE SEQUENCE [LARGE SCALE GENOMIC DNA]</scope>
    <source>
        <strain evidence="8">CECT 8621</strain>
    </source>
</reference>
<dbReference type="Pfam" id="PF13505">
    <property type="entry name" value="OMP_b-brl"/>
    <property type="match status" value="1"/>
</dbReference>
<dbReference type="Gene3D" id="2.40.160.20">
    <property type="match status" value="1"/>
</dbReference>
<dbReference type="PANTHER" id="PTHR34001">
    <property type="entry name" value="BLL7405 PROTEIN"/>
    <property type="match status" value="1"/>
</dbReference>
<accession>A0A238KFR2</accession>
<dbReference type="EMBL" id="FXYE01000002">
    <property type="protein sequence ID" value="SMX41699.1"/>
    <property type="molecule type" value="Genomic_DNA"/>
</dbReference>
<dbReference type="SUPFAM" id="SSF56925">
    <property type="entry name" value="OMPA-like"/>
    <property type="match status" value="1"/>
</dbReference>
<dbReference type="GO" id="GO:0016020">
    <property type="term" value="C:membrane"/>
    <property type="evidence" value="ECO:0007669"/>
    <property type="project" value="UniProtKB-SubCell"/>
</dbReference>
<keyword evidence="2 5" id="KW-0732">Signal</keyword>
<evidence type="ECO:0000313" key="7">
    <source>
        <dbReference type="EMBL" id="SMX41699.1"/>
    </source>
</evidence>
<comment type="similarity">
    <text evidence="4">Belongs to the Omp25/RopB family.</text>
</comment>
<feature type="signal peptide" evidence="5">
    <location>
        <begin position="1"/>
        <end position="20"/>
    </location>
</feature>
<feature type="domain" description="Outer membrane protein beta-barrel" evidence="6">
    <location>
        <begin position="31"/>
        <end position="198"/>
    </location>
</feature>
<name>A0A238KFR2_9RHOB</name>